<dbReference type="InterPro" id="IPR056411">
    <property type="entry name" value="CysS_C"/>
</dbReference>
<feature type="binding site" evidence="13">
    <location>
        <position position="235"/>
    </location>
    <ligand>
        <name>Zn(2+)</name>
        <dbReference type="ChEBI" id="CHEBI:29105"/>
    </ligand>
</feature>
<evidence type="ECO:0000256" key="13">
    <source>
        <dbReference type="HAMAP-Rule" id="MF_00041"/>
    </source>
</evidence>
<keyword evidence="4 13" id="KW-0963">Cytoplasm</keyword>
<dbReference type="Gene3D" id="3.40.50.620">
    <property type="entry name" value="HUPs"/>
    <property type="match status" value="1"/>
</dbReference>
<evidence type="ECO:0000259" key="14">
    <source>
        <dbReference type="SMART" id="SM00840"/>
    </source>
</evidence>
<evidence type="ECO:0000256" key="1">
    <source>
        <dbReference type="ARBA" id="ARBA00004496"/>
    </source>
</evidence>
<evidence type="ECO:0000256" key="5">
    <source>
        <dbReference type="ARBA" id="ARBA00022598"/>
    </source>
</evidence>
<feature type="binding site" evidence="13">
    <location>
        <position position="239"/>
    </location>
    <ligand>
        <name>Zn(2+)</name>
        <dbReference type="ChEBI" id="CHEBI:29105"/>
    </ligand>
</feature>
<feature type="binding site" evidence="13">
    <location>
        <position position="210"/>
    </location>
    <ligand>
        <name>Zn(2+)</name>
        <dbReference type="ChEBI" id="CHEBI:29105"/>
    </ligand>
</feature>
<dbReference type="SMART" id="SM00840">
    <property type="entry name" value="DALR_2"/>
    <property type="match status" value="1"/>
</dbReference>
<dbReference type="FunFam" id="3.40.50.620:FF:000068">
    <property type="entry name" value="Cysteine--tRNA ligase"/>
    <property type="match status" value="1"/>
</dbReference>
<dbReference type="GO" id="GO:0005829">
    <property type="term" value="C:cytosol"/>
    <property type="evidence" value="ECO:0007669"/>
    <property type="project" value="TreeGrafter"/>
</dbReference>
<evidence type="ECO:0000256" key="4">
    <source>
        <dbReference type="ARBA" id="ARBA00022490"/>
    </source>
</evidence>
<dbReference type="EMBL" id="CP066681">
    <property type="protein sequence ID" value="QQG36240.1"/>
    <property type="molecule type" value="Genomic_DNA"/>
</dbReference>
<evidence type="ECO:0000256" key="2">
    <source>
        <dbReference type="ARBA" id="ARBA00005594"/>
    </source>
</evidence>
<feature type="short sequence motif" description="'KMSKS' region" evidence="13">
    <location>
        <begin position="272"/>
        <end position="276"/>
    </location>
</feature>
<dbReference type="PRINTS" id="PR00983">
    <property type="entry name" value="TRNASYNTHCYS"/>
</dbReference>
<proteinExistence type="inferred from homology"/>
<comment type="catalytic activity">
    <reaction evidence="12 13">
        <text>tRNA(Cys) + L-cysteine + ATP = L-cysteinyl-tRNA(Cys) + AMP + diphosphate</text>
        <dbReference type="Rhea" id="RHEA:17773"/>
        <dbReference type="Rhea" id="RHEA-COMP:9661"/>
        <dbReference type="Rhea" id="RHEA-COMP:9679"/>
        <dbReference type="ChEBI" id="CHEBI:30616"/>
        <dbReference type="ChEBI" id="CHEBI:33019"/>
        <dbReference type="ChEBI" id="CHEBI:35235"/>
        <dbReference type="ChEBI" id="CHEBI:78442"/>
        <dbReference type="ChEBI" id="CHEBI:78517"/>
        <dbReference type="ChEBI" id="CHEBI:456215"/>
        <dbReference type="EC" id="6.1.1.16"/>
    </reaction>
</comment>
<protein>
    <recommendedName>
        <fullName evidence="13">Cysteine--tRNA ligase</fullName>
        <ecNumber evidence="13">6.1.1.16</ecNumber>
    </recommendedName>
    <alternativeName>
        <fullName evidence="13">Cysteinyl-tRNA synthetase</fullName>
        <shortName evidence="13">CysRS</shortName>
    </alternativeName>
</protein>
<dbReference type="EC" id="6.1.1.16" evidence="13"/>
<keyword evidence="6 13" id="KW-0479">Metal-binding</keyword>
<feature type="short sequence motif" description="'HIGH' region" evidence="13">
    <location>
        <begin position="32"/>
        <end position="42"/>
    </location>
</feature>
<keyword evidence="10 13" id="KW-0648">Protein biosynthesis</keyword>
<evidence type="ECO:0000256" key="7">
    <source>
        <dbReference type="ARBA" id="ARBA00022741"/>
    </source>
</evidence>
<reference evidence="15 16" key="1">
    <citation type="submission" date="2020-07" db="EMBL/GenBank/DDBJ databases">
        <title>Huge and variable diversity of episymbiotic CPR bacteria and DPANN archaea in groundwater ecosystems.</title>
        <authorList>
            <person name="He C.Y."/>
            <person name="Keren R."/>
            <person name="Whittaker M."/>
            <person name="Farag I.F."/>
            <person name="Doudna J."/>
            <person name="Cate J.H.D."/>
            <person name="Banfield J.F."/>
        </authorList>
    </citation>
    <scope>NUCLEOTIDE SEQUENCE [LARGE SCALE GENOMIC DNA]</scope>
    <source>
        <strain evidence="15">NC_groundwater_70_Ag_B-0.1um_54_66</strain>
    </source>
</reference>
<dbReference type="Proteomes" id="UP000595362">
    <property type="component" value="Chromosome"/>
</dbReference>
<dbReference type="InterPro" id="IPR015273">
    <property type="entry name" value="Cys-tRNA-synt_Ia_DALR"/>
</dbReference>
<evidence type="ECO:0000256" key="3">
    <source>
        <dbReference type="ARBA" id="ARBA00011245"/>
    </source>
</evidence>
<evidence type="ECO:0000313" key="15">
    <source>
        <dbReference type="EMBL" id="QQG36240.1"/>
    </source>
</evidence>
<dbReference type="Pfam" id="PF23493">
    <property type="entry name" value="CysS_C"/>
    <property type="match status" value="1"/>
</dbReference>
<dbReference type="NCBIfam" id="TIGR00435">
    <property type="entry name" value="cysS"/>
    <property type="match status" value="1"/>
</dbReference>
<dbReference type="InterPro" id="IPR009080">
    <property type="entry name" value="tRNAsynth_Ia_anticodon-bd"/>
</dbReference>
<evidence type="ECO:0000256" key="11">
    <source>
        <dbReference type="ARBA" id="ARBA00023146"/>
    </source>
</evidence>
<sequence>MTILALHNTLTGRKETFVPADLAHVRVYACGPTVYNYAHIGNGRMAVVFDQLVRVLRQLYPCVTYVSNITDVDDKIMDAARQTGENIDTITRRYEAIYNEDMAALGVVKPDIQPRATEHIGEMIAQIEQLIARKHAYAAQGHVLFHVPSFPAYGGLSGRSRDDQIAGARVEVSPFKKDPADFVLWKPSAPDQPGWASPWGRGRPGWHIECSAMAEKHLGLPFDIHGGGADLKFPHHENEIAQSCCAHGREDDLAAFARYWVHNGFVTVEGEKMSKSIGNIRLVHDLIAHYPGEVLRLTLLSAHYRAPLSFTSDALNQARSTLDRYYRILFDLKDVEAVAGDVPPAVMAALCDDLNTPQAIAELNALARDVASADAVQRRHIKSALLAAGNFLGLLQADPTQWLGYGVQDGVDGAVVERLLQERQQARQSKDFSRADEIRRELSAMGIEIEDTPQGTKWRKAS</sequence>
<dbReference type="PANTHER" id="PTHR10890:SF3">
    <property type="entry name" value="CYSTEINE--TRNA LIGASE, CYTOPLASMIC"/>
    <property type="match status" value="1"/>
</dbReference>
<keyword evidence="7 13" id="KW-0547">Nucleotide-binding</keyword>
<comment type="similarity">
    <text evidence="2 13">Belongs to the class-I aminoacyl-tRNA synthetase family.</text>
</comment>
<dbReference type="GO" id="GO:0008270">
    <property type="term" value="F:zinc ion binding"/>
    <property type="evidence" value="ECO:0007669"/>
    <property type="project" value="UniProtKB-UniRule"/>
</dbReference>
<name>A0A7T5R2F3_9BACT</name>
<keyword evidence="9 13" id="KW-0067">ATP-binding</keyword>
<dbReference type="Pfam" id="PF01406">
    <property type="entry name" value="tRNA-synt_1e"/>
    <property type="match status" value="1"/>
</dbReference>
<dbReference type="GO" id="GO:0006423">
    <property type="term" value="P:cysteinyl-tRNA aminoacylation"/>
    <property type="evidence" value="ECO:0007669"/>
    <property type="project" value="UniProtKB-UniRule"/>
</dbReference>
<gene>
    <name evidence="13" type="primary">cysS</name>
    <name evidence="15" type="ORF">HYS17_00150</name>
</gene>
<keyword evidence="5 13" id="KW-0436">Ligase</keyword>
<dbReference type="InterPro" id="IPR015803">
    <property type="entry name" value="Cys-tRNA-ligase"/>
</dbReference>
<evidence type="ECO:0000256" key="8">
    <source>
        <dbReference type="ARBA" id="ARBA00022833"/>
    </source>
</evidence>
<evidence type="ECO:0000256" key="10">
    <source>
        <dbReference type="ARBA" id="ARBA00022917"/>
    </source>
</evidence>
<organism evidence="15 16">
    <name type="scientific">Micavibrio aeruginosavorus</name>
    <dbReference type="NCBI Taxonomy" id="349221"/>
    <lineage>
        <taxon>Bacteria</taxon>
        <taxon>Pseudomonadati</taxon>
        <taxon>Bdellovibrionota</taxon>
        <taxon>Bdellovibrionia</taxon>
        <taxon>Bdellovibrionales</taxon>
        <taxon>Pseudobdellovibrionaceae</taxon>
        <taxon>Micavibrio</taxon>
    </lineage>
</organism>
<feature type="domain" description="Cysteinyl-tRNA synthetase class Ia DALR" evidence="14">
    <location>
        <begin position="345"/>
        <end position="403"/>
    </location>
</feature>
<dbReference type="GO" id="GO:0004817">
    <property type="term" value="F:cysteine-tRNA ligase activity"/>
    <property type="evidence" value="ECO:0007669"/>
    <property type="project" value="UniProtKB-UniRule"/>
</dbReference>
<dbReference type="InterPro" id="IPR032678">
    <property type="entry name" value="tRNA-synt_1_cat_dom"/>
</dbReference>
<keyword evidence="11 13" id="KW-0030">Aminoacyl-tRNA synthetase</keyword>
<comment type="subunit">
    <text evidence="3 13">Monomer.</text>
</comment>
<evidence type="ECO:0000256" key="6">
    <source>
        <dbReference type="ARBA" id="ARBA00022723"/>
    </source>
</evidence>
<dbReference type="InterPro" id="IPR024909">
    <property type="entry name" value="Cys-tRNA/MSH_ligase"/>
</dbReference>
<feature type="binding site" evidence="13">
    <location>
        <position position="275"/>
    </location>
    <ligand>
        <name>ATP</name>
        <dbReference type="ChEBI" id="CHEBI:30616"/>
    </ligand>
</feature>
<evidence type="ECO:0000256" key="12">
    <source>
        <dbReference type="ARBA" id="ARBA00047398"/>
    </source>
</evidence>
<accession>A0A7T5R2F3</accession>
<keyword evidence="8 13" id="KW-0862">Zinc</keyword>
<dbReference type="HAMAP" id="MF_00041">
    <property type="entry name" value="Cys_tRNA_synth"/>
    <property type="match status" value="1"/>
</dbReference>
<dbReference type="AlphaFoldDB" id="A0A7T5R2F3"/>
<dbReference type="SUPFAM" id="SSF52374">
    <property type="entry name" value="Nucleotidylyl transferase"/>
    <property type="match status" value="1"/>
</dbReference>
<evidence type="ECO:0000313" key="16">
    <source>
        <dbReference type="Proteomes" id="UP000595362"/>
    </source>
</evidence>
<comment type="subcellular location">
    <subcellularLocation>
        <location evidence="1 13">Cytoplasm</location>
    </subcellularLocation>
</comment>
<dbReference type="GO" id="GO:0005524">
    <property type="term" value="F:ATP binding"/>
    <property type="evidence" value="ECO:0007669"/>
    <property type="project" value="UniProtKB-UniRule"/>
</dbReference>
<dbReference type="CDD" id="cd00672">
    <property type="entry name" value="CysRS_core"/>
    <property type="match status" value="1"/>
</dbReference>
<dbReference type="PANTHER" id="PTHR10890">
    <property type="entry name" value="CYSTEINYL-TRNA SYNTHETASE"/>
    <property type="match status" value="1"/>
</dbReference>
<dbReference type="SUPFAM" id="SSF47323">
    <property type="entry name" value="Anticodon-binding domain of a subclass of class I aminoacyl-tRNA synthetases"/>
    <property type="match status" value="1"/>
</dbReference>
<evidence type="ECO:0000256" key="9">
    <source>
        <dbReference type="ARBA" id="ARBA00022840"/>
    </source>
</evidence>
<feature type="binding site" evidence="13">
    <location>
        <position position="30"/>
    </location>
    <ligand>
        <name>Zn(2+)</name>
        <dbReference type="ChEBI" id="CHEBI:29105"/>
    </ligand>
</feature>
<dbReference type="Gene3D" id="1.20.120.1910">
    <property type="entry name" value="Cysteine-tRNA ligase, C-terminal anti-codon recognition domain"/>
    <property type="match status" value="1"/>
</dbReference>
<dbReference type="Pfam" id="PF09190">
    <property type="entry name" value="DALR_2"/>
    <property type="match status" value="1"/>
</dbReference>
<comment type="cofactor">
    <cofactor evidence="13">
        <name>Zn(2+)</name>
        <dbReference type="ChEBI" id="CHEBI:29105"/>
    </cofactor>
    <text evidence="13">Binds 1 zinc ion per subunit.</text>
</comment>
<dbReference type="InterPro" id="IPR014729">
    <property type="entry name" value="Rossmann-like_a/b/a_fold"/>
</dbReference>